<dbReference type="Proteomes" id="UP000019678">
    <property type="component" value="Unassembled WGS sequence"/>
</dbReference>
<evidence type="ECO:0000313" key="1">
    <source>
        <dbReference type="EMBL" id="EYF03818.1"/>
    </source>
</evidence>
<reference evidence="1 2" key="1">
    <citation type="submission" date="2013-05" db="EMBL/GenBank/DDBJ databases">
        <title>Genome assembly of Chondromyces apiculatus DSM 436.</title>
        <authorList>
            <person name="Sharma G."/>
            <person name="Khatri I."/>
            <person name="Kaur C."/>
            <person name="Mayilraj S."/>
            <person name="Subramanian S."/>
        </authorList>
    </citation>
    <scope>NUCLEOTIDE SEQUENCE [LARGE SCALE GENOMIC DNA]</scope>
    <source>
        <strain evidence="1 2">DSM 436</strain>
    </source>
</reference>
<keyword evidence="2" id="KW-1185">Reference proteome</keyword>
<name>A0A017T3J1_9BACT</name>
<dbReference type="STRING" id="1192034.CAP_5248"/>
<proteinExistence type="predicted"/>
<accession>A0A017T3J1</accession>
<evidence type="ECO:0000313" key="2">
    <source>
        <dbReference type="Proteomes" id="UP000019678"/>
    </source>
</evidence>
<dbReference type="EMBL" id="ASRX01000042">
    <property type="protein sequence ID" value="EYF03818.1"/>
    <property type="molecule type" value="Genomic_DNA"/>
</dbReference>
<protein>
    <submittedName>
        <fullName evidence="1">Uncharacterized protein</fullName>
    </submittedName>
</protein>
<comment type="caution">
    <text evidence="1">The sequence shown here is derived from an EMBL/GenBank/DDBJ whole genome shotgun (WGS) entry which is preliminary data.</text>
</comment>
<organism evidence="1 2">
    <name type="scientific">Chondromyces apiculatus DSM 436</name>
    <dbReference type="NCBI Taxonomy" id="1192034"/>
    <lineage>
        <taxon>Bacteria</taxon>
        <taxon>Pseudomonadati</taxon>
        <taxon>Myxococcota</taxon>
        <taxon>Polyangia</taxon>
        <taxon>Polyangiales</taxon>
        <taxon>Polyangiaceae</taxon>
        <taxon>Chondromyces</taxon>
    </lineage>
</organism>
<dbReference type="AlphaFoldDB" id="A0A017T3J1"/>
<gene>
    <name evidence="1" type="ORF">CAP_5248</name>
</gene>
<sequence length="37" mass="3829">MLGLGGGTLEIVRVHGVFRDARQGREGSLAAFGGRTS</sequence>